<gene>
    <name evidence="3" type="ORF">POVCU1_048430</name>
    <name evidence="2" type="ORF">POVCU2_0052570</name>
</gene>
<dbReference type="Proteomes" id="UP000078546">
    <property type="component" value="Unassembled WGS sequence"/>
</dbReference>
<feature type="transmembrane region" description="Helical" evidence="1">
    <location>
        <begin position="622"/>
        <end position="644"/>
    </location>
</feature>
<keyword evidence="1" id="KW-0812">Transmembrane</keyword>
<evidence type="ECO:0000313" key="2">
    <source>
        <dbReference type="EMBL" id="SBS89132.1"/>
    </source>
</evidence>
<name>A0A1A8W7Z6_PLAOA</name>
<sequence length="698" mass="83343">MPEISEDKVLDISKVDKTLWEKSNLFKFHKIFADVIKNGHETYKECENKNDSNLPDNCKIIEKIKGQWEEGVLKINPVTDKCKNCAYVLHWLYEKVKECDSNNFCISWLYKHFEKFWDSIYCGKKENNECDIKFEKAFKKDVLKNKKELYNFLEYYINIKNMLKDSVRERDLYCKYIQYIFNLYYFMVDEDEKRGHKKYTNELKLFEKSFQGDSDLSELKDACDNRNLLTKSQMQEKKLRLLLQTNVETLMPEKVNLSNYLESAPDVMNDILGETLTYKLYEEFDSDKNYVNDDEYCNKFDDLGNTYKSNSKTLCKKIVRNVKKFDTFNSDIKGDERCLHYKNWVYQKIWNIFISEKNHEDAGKAIDKFMVLQSDIVKNLQQKVCRYYFTVKNFMELHVKKEEKDLYEYFKYYNTIDNKISPGMSDEVKYRQYLTYIIKLYERRKNEWECCNKLYGVEPSCRHYFKCEEEYDPSDLLAILNGTSKDTIKKKYKKHLVVRIGERKDDEDINEDDILRIQFGRCSRIYDPDDNTKVISLRCDYKASTDHFGKFYNNLPDGKKRDTSKSIVRTETEPVGISDKENTSNIIKSESNIIESESKIIEGESKIIEGESKIIEGESNTLYFKITTSGALVLGTLFIFFLYYKFTPFGSLFRKGGRRKDRFEDDFHEEYMQQLPHDSEYEDIRPRNRRIQIAYQRA</sequence>
<dbReference type="Proteomes" id="UP000078560">
    <property type="component" value="Unassembled WGS sequence"/>
</dbReference>
<evidence type="ECO:0000256" key="1">
    <source>
        <dbReference type="SAM" id="Phobius"/>
    </source>
</evidence>
<dbReference type="AlphaFoldDB" id="A0A1A8W7Z6"/>
<proteinExistence type="predicted"/>
<evidence type="ECO:0000313" key="3">
    <source>
        <dbReference type="EMBL" id="SBS98744.1"/>
    </source>
</evidence>
<dbReference type="InterPro" id="IPR008780">
    <property type="entry name" value="Plasmodium_Vir"/>
</dbReference>
<keyword evidence="1" id="KW-0472">Membrane</keyword>
<reference evidence="2" key="1">
    <citation type="submission" date="2016-05" db="EMBL/GenBank/DDBJ databases">
        <authorList>
            <person name="Lavstsen T."/>
            <person name="Jespersen J.S."/>
        </authorList>
    </citation>
    <scope>NUCLEOTIDE SEQUENCE [LARGE SCALE GENOMIC DNA]</scope>
</reference>
<reference evidence="4 5" key="2">
    <citation type="submission" date="2016-05" db="EMBL/GenBank/DDBJ databases">
        <authorList>
            <person name="Naeem Raeece"/>
        </authorList>
    </citation>
    <scope>NUCLEOTIDE SEQUENCE [LARGE SCALE GENOMIC DNA]</scope>
</reference>
<accession>A0A1A8W7Z6</accession>
<evidence type="ECO:0000313" key="4">
    <source>
        <dbReference type="Proteomes" id="UP000078546"/>
    </source>
</evidence>
<dbReference type="EMBL" id="FLQU01000681">
    <property type="protein sequence ID" value="SBS89132.1"/>
    <property type="molecule type" value="Genomic_DNA"/>
</dbReference>
<protein>
    <submittedName>
        <fullName evidence="2">PIR Superfamily Protein</fullName>
    </submittedName>
</protein>
<evidence type="ECO:0000313" key="5">
    <source>
        <dbReference type="Proteomes" id="UP000078560"/>
    </source>
</evidence>
<keyword evidence="1" id="KW-1133">Transmembrane helix</keyword>
<dbReference type="Pfam" id="PF05795">
    <property type="entry name" value="Plasmodium_Vir"/>
    <property type="match status" value="2"/>
</dbReference>
<organism evidence="2 5">
    <name type="scientific">Plasmodium ovale curtisi</name>
    <dbReference type="NCBI Taxonomy" id="864141"/>
    <lineage>
        <taxon>Eukaryota</taxon>
        <taxon>Sar</taxon>
        <taxon>Alveolata</taxon>
        <taxon>Apicomplexa</taxon>
        <taxon>Aconoidasida</taxon>
        <taxon>Haemosporida</taxon>
        <taxon>Plasmodiidae</taxon>
        <taxon>Plasmodium</taxon>
        <taxon>Plasmodium (Plasmodium)</taxon>
    </lineage>
</organism>
<dbReference type="EMBL" id="FLQV01000910">
    <property type="protein sequence ID" value="SBS98744.1"/>
    <property type="molecule type" value="Genomic_DNA"/>
</dbReference>